<organism evidence="2 3">
    <name type="scientific">Modestobacter versicolor</name>
    <dbReference type="NCBI Taxonomy" id="429133"/>
    <lineage>
        <taxon>Bacteria</taxon>
        <taxon>Bacillati</taxon>
        <taxon>Actinomycetota</taxon>
        <taxon>Actinomycetes</taxon>
        <taxon>Geodermatophilales</taxon>
        <taxon>Geodermatophilaceae</taxon>
        <taxon>Modestobacter</taxon>
    </lineage>
</organism>
<reference evidence="2 3" key="1">
    <citation type="submission" date="2020-08" db="EMBL/GenBank/DDBJ databases">
        <title>Sequencing the genomes of 1000 actinobacteria strains.</title>
        <authorList>
            <person name="Klenk H.-P."/>
        </authorList>
    </citation>
    <scope>NUCLEOTIDE SEQUENCE [LARGE SCALE GENOMIC DNA]</scope>
    <source>
        <strain evidence="2 3">DSM 16678</strain>
    </source>
</reference>
<name>A0A839XZS6_9ACTN</name>
<evidence type="ECO:0000313" key="2">
    <source>
        <dbReference type="EMBL" id="MBB3676498.1"/>
    </source>
</evidence>
<dbReference type="AlphaFoldDB" id="A0A839XZS6"/>
<evidence type="ECO:0000313" key="3">
    <source>
        <dbReference type="Proteomes" id="UP000580718"/>
    </source>
</evidence>
<dbReference type="Proteomes" id="UP000580718">
    <property type="component" value="Unassembled WGS sequence"/>
</dbReference>
<comment type="caution">
    <text evidence="2">The sequence shown here is derived from an EMBL/GenBank/DDBJ whole genome shotgun (WGS) entry which is preliminary data.</text>
</comment>
<accession>A0A839XZS6</accession>
<protein>
    <submittedName>
        <fullName evidence="2">Uncharacterized protein</fullName>
    </submittedName>
</protein>
<gene>
    <name evidence="2" type="ORF">FHX36_002233</name>
</gene>
<dbReference type="RefSeq" id="WP_246405461.1">
    <property type="nucleotide sequence ID" value="NZ_JACIBU010000001.1"/>
</dbReference>
<evidence type="ECO:0000256" key="1">
    <source>
        <dbReference type="SAM" id="MobiDB-lite"/>
    </source>
</evidence>
<dbReference type="EMBL" id="JACIBU010000001">
    <property type="protein sequence ID" value="MBB3676498.1"/>
    <property type="molecule type" value="Genomic_DNA"/>
</dbReference>
<proteinExistence type="predicted"/>
<feature type="compositionally biased region" description="Pro residues" evidence="1">
    <location>
        <begin position="158"/>
        <end position="174"/>
    </location>
</feature>
<feature type="region of interest" description="Disordered" evidence="1">
    <location>
        <begin position="151"/>
        <end position="189"/>
    </location>
</feature>
<sequence>MELSARALESATGVNLRVDTSGNDELQHLAAVDALEPVCPASVYPETVVVHVQLRPRRSSTRRCLAALAALATRHDTVPFALTGLSGDDRVVRVTVGVELGPRELIAKFSDQAQAAYAFVDGLFTDLYDYMPVYVGEPSEAERAAAAGVLEAAETPRPRTPAPRVPAPRIPSPRTPSGVVRETPVAALV</sequence>